<evidence type="ECO:0000313" key="2">
    <source>
        <dbReference type="EMBL" id="SHI97092.1"/>
    </source>
</evidence>
<evidence type="ECO:0000259" key="1">
    <source>
        <dbReference type="Pfam" id="PF04545"/>
    </source>
</evidence>
<proteinExistence type="predicted"/>
<dbReference type="GO" id="GO:0006352">
    <property type="term" value="P:DNA-templated transcription initiation"/>
    <property type="evidence" value="ECO:0007669"/>
    <property type="project" value="InterPro"/>
</dbReference>
<dbReference type="InterPro" id="IPR014284">
    <property type="entry name" value="RNA_pol_sigma-70_dom"/>
</dbReference>
<name>A0A1M6FHM2_9CLOT</name>
<dbReference type="Pfam" id="PF04545">
    <property type="entry name" value="Sigma70_r4"/>
    <property type="match status" value="1"/>
</dbReference>
<dbReference type="EMBL" id="FQXU01000029">
    <property type="protein sequence ID" value="SHI97092.1"/>
    <property type="molecule type" value="Genomic_DNA"/>
</dbReference>
<sequence>MDYSQLEDLVELSKKGDKKAREKLVEKILNKVGSIIKKYHIHSYSNDDMINEAYTVIFENLNSYNPRFGNFFPFIELCINRHFSKILRKSLNGELKDGVKTLIIDEKLENILFYEIDYFEGKVSIEEKISLLNLAFETILTKEEQEIIWYKYFLKKTLKEYAENKGMSYGKVKKVKKQALMKLRKYIEKKLNL</sequence>
<dbReference type="GO" id="GO:0003700">
    <property type="term" value="F:DNA-binding transcription factor activity"/>
    <property type="evidence" value="ECO:0007669"/>
    <property type="project" value="InterPro"/>
</dbReference>
<dbReference type="InterPro" id="IPR013325">
    <property type="entry name" value="RNA_pol_sigma_r2"/>
</dbReference>
<dbReference type="AlphaFoldDB" id="A0A1M6FHM2"/>
<feature type="domain" description="RNA polymerase sigma-70 region 4" evidence="1">
    <location>
        <begin position="140"/>
        <end position="185"/>
    </location>
</feature>
<gene>
    <name evidence="2" type="ORF">SAMN02745941_04638</name>
</gene>
<dbReference type="RefSeq" id="WP_073022869.1">
    <property type="nucleotide sequence ID" value="NZ_FQXU01000029.1"/>
</dbReference>
<dbReference type="Gene3D" id="1.10.1740.10">
    <property type="match status" value="1"/>
</dbReference>
<dbReference type="NCBIfam" id="TIGR02937">
    <property type="entry name" value="sigma70-ECF"/>
    <property type="match status" value="1"/>
</dbReference>
<dbReference type="InterPro" id="IPR007630">
    <property type="entry name" value="RNA_pol_sigma70_r4"/>
</dbReference>
<dbReference type="SUPFAM" id="SSF88659">
    <property type="entry name" value="Sigma3 and sigma4 domains of RNA polymerase sigma factors"/>
    <property type="match status" value="1"/>
</dbReference>
<protein>
    <submittedName>
        <fullName evidence="2">RNA polymerase sigma factor, sigma-70 family</fullName>
    </submittedName>
</protein>
<accession>A0A1M6FHM2</accession>
<reference evidence="2 3" key="1">
    <citation type="submission" date="2016-11" db="EMBL/GenBank/DDBJ databases">
        <authorList>
            <person name="Jaros S."/>
            <person name="Januszkiewicz K."/>
            <person name="Wedrychowicz H."/>
        </authorList>
    </citation>
    <scope>NUCLEOTIDE SEQUENCE [LARGE SCALE GENOMIC DNA]</scope>
    <source>
        <strain evidence="2 3">DSM 6191</strain>
    </source>
</reference>
<organism evidence="2 3">
    <name type="scientific">Clostridium intestinale DSM 6191</name>
    <dbReference type="NCBI Taxonomy" id="1121320"/>
    <lineage>
        <taxon>Bacteria</taxon>
        <taxon>Bacillati</taxon>
        <taxon>Bacillota</taxon>
        <taxon>Clostridia</taxon>
        <taxon>Eubacteriales</taxon>
        <taxon>Clostridiaceae</taxon>
        <taxon>Clostridium</taxon>
    </lineage>
</organism>
<dbReference type="Proteomes" id="UP000184241">
    <property type="component" value="Unassembled WGS sequence"/>
</dbReference>
<dbReference type="InterPro" id="IPR013324">
    <property type="entry name" value="RNA_pol_sigma_r3/r4-like"/>
</dbReference>
<dbReference type="InterPro" id="IPR036388">
    <property type="entry name" value="WH-like_DNA-bd_sf"/>
</dbReference>
<dbReference type="Gene3D" id="1.10.10.10">
    <property type="entry name" value="Winged helix-like DNA-binding domain superfamily/Winged helix DNA-binding domain"/>
    <property type="match status" value="1"/>
</dbReference>
<evidence type="ECO:0000313" key="3">
    <source>
        <dbReference type="Proteomes" id="UP000184241"/>
    </source>
</evidence>
<dbReference type="SUPFAM" id="SSF88946">
    <property type="entry name" value="Sigma2 domain of RNA polymerase sigma factors"/>
    <property type="match status" value="1"/>
</dbReference>